<sequence>MVVEAAEKLYTMQQQMDPFCIKTIEVADDNRTREHVTFCMITKQIKVGKNVV</sequence>
<protein>
    <submittedName>
        <fullName evidence="1">Uncharacterized protein</fullName>
    </submittedName>
</protein>
<reference evidence="1" key="1">
    <citation type="journal article" date="2019" name="bioRxiv">
        <title>The Genome of the Zebra Mussel, Dreissena polymorpha: A Resource for Invasive Species Research.</title>
        <authorList>
            <person name="McCartney M.A."/>
            <person name="Auch B."/>
            <person name="Kono T."/>
            <person name="Mallez S."/>
            <person name="Zhang Y."/>
            <person name="Obille A."/>
            <person name="Becker A."/>
            <person name="Abrahante J.E."/>
            <person name="Garbe J."/>
            <person name="Badalamenti J.P."/>
            <person name="Herman A."/>
            <person name="Mangelson H."/>
            <person name="Liachko I."/>
            <person name="Sullivan S."/>
            <person name="Sone E.D."/>
            <person name="Koren S."/>
            <person name="Silverstein K.A.T."/>
            <person name="Beckman K.B."/>
            <person name="Gohl D.M."/>
        </authorList>
    </citation>
    <scope>NUCLEOTIDE SEQUENCE</scope>
    <source>
        <strain evidence="1">Duluth1</strain>
        <tissue evidence="1">Whole animal</tissue>
    </source>
</reference>
<gene>
    <name evidence="1" type="ORF">DPMN_139838</name>
</gene>
<dbReference type="Proteomes" id="UP000828390">
    <property type="component" value="Unassembled WGS sequence"/>
</dbReference>
<accession>A0A9D4JJT8</accession>
<reference evidence="1" key="2">
    <citation type="submission" date="2020-11" db="EMBL/GenBank/DDBJ databases">
        <authorList>
            <person name="McCartney M.A."/>
            <person name="Auch B."/>
            <person name="Kono T."/>
            <person name="Mallez S."/>
            <person name="Becker A."/>
            <person name="Gohl D.M."/>
            <person name="Silverstein K.A.T."/>
            <person name="Koren S."/>
            <person name="Bechman K.B."/>
            <person name="Herman A."/>
            <person name="Abrahante J.E."/>
            <person name="Garbe J."/>
        </authorList>
    </citation>
    <scope>NUCLEOTIDE SEQUENCE</scope>
    <source>
        <strain evidence="1">Duluth1</strain>
        <tissue evidence="1">Whole animal</tissue>
    </source>
</reference>
<dbReference type="AlphaFoldDB" id="A0A9D4JJT8"/>
<evidence type="ECO:0000313" key="2">
    <source>
        <dbReference type="Proteomes" id="UP000828390"/>
    </source>
</evidence>
<dbReference type="EMBL" id="JAIWYP010000006">
    <property type="protein sequence ID" value="KAH3811428.1"/>
    <property type="molecule type" value="Genomic_DNA"/>
</dbReference>
<keyword evidence="2" id="KW-1185">Reference proteome</keyword>
<proteinExistence type="predicted"/>
<comment type="caution">
    <text evidence="1">The sequence shown here is derived from an EMBL/GenBank/DDBJ whole genome shotgun (WGS) entry which is preliminary data.</text>
</comment>
<evidence type="ECO:0000313" key="1">
    <source>
        <dbReference type="EMBL" id="KAH3811428.1"/>
    </source>
</evidence>
<name>A0A9D4JJT8_DREPO</name>
<organism evidence="1 2">
    <name type="scientific">Dreissena polymorpha</name>
    <name type="common">Zebra mussel</name>
    <name type="synonym">Mytilus polymorpha</name>
    <dbReference type="NCBI Taxonomy" id="45954"/>
    <lineage>
        <taxon>Eukaryota</taxon>
        <taxon>Metazoa</taxon>
        <taxon>Spiralia</taxon>
        <taxon>Lophotrochozoa</taxon>
        <taxon>Mollusca</taxon>
        <taxon>Bivalvia</taxon>
        <taxon>Autobranchia</taxon>
        <taxon>Heteroconchia</taxon>
        <taxon>Euheterodonta</taxon>
        <taxon>Imparidentia</taxon>
        <taxon>Neoheterodontei</taxon>
        <taxon>Myida</taxon>
        <taxon>Dreissenoidea</taxon>
        <taxon>Dreissenidae</taxon>
        <taxon>Dreissena</taxon>
    </lineage>
</organism>